<feature type="domain" description="RecX second three-helical" evidence="6">
    <location>
        <begin position="65"/>
        <end position="105"/>
    </location>
</feature>
<dbReference type="RefSeq" id="WP_205394869.1">
    <property type="nucleotide sequence ID" value="NZ_CP103836.1"/>
</dbReference>
<sequence>MDEQEPAPKRGRRFKEQTPVQRALGLLVRREHSRKELNRKLLARGIEPEAAEAAVERLAGEGWQDDTRFAASVVRNRAGSGYGPLHIRAELGTHGLDSEAISAAMATFEGDWTENARDLIRRRFGEQGPLDLPQRRKAADLLARRGFDGNSIRSATRFDLED</sequence>
<evidence type="ECO:0000313" key="9">
    <source>
        <dbReference type="EMBL" id="WOB52005.1"/>
    </source>
</evidence>
<dbReference type="Gene3D" id="1.10.10.10">
    <property type="entry name" value="Winged helix-like DNA-binding domain superfamily/Winged helix DNA-binding domain"/>
    <property type="match status" value="3"/>
</dbReference>
<feature type="domain" description="RecX third three-helical" evidence="7">
    <location>
        <begin position="113"/>
        <end position="155"/>
    </location>
</feature>
<evidence type="ECO:0000259" key="8">
    <source>
        <dbReference type="Pfam" id="PF21982"/>
    </source>
</evidence>
<comment type="subcellular location">
    <subcellularLocation>
        <location evidence="1 5">Cytoplasm</location>
    </subcellularLocation>
</comment>
<evidence type="ECO:0000256" key="3">
    <source>
        <dbReference type="ARBA" id="ARBA00018111"/>
    </source>
</evidence>
<dbReference type="Pfam" id="PF02631">
    <property type="entry name" value="RecX_HTH2"/>
    <property type="match status" value="1"/>
</dbReference>
<keyword evidence="4 5" id="KW-0963">Cytoplasm</keyword>
<protein>
    <recommendedName>
        <fullName evidence="3 5">Regulatory protein RecX</fullName>
    </recommendedName>
</protein>
<feature type="domain" description="RecX first three-helical" evidence="8">
    <location>
        <begin position="21"/>
        <end position="58"/>
    </location>
</feature>
<evidence type="ECO:0000256" key="2">
    <source>
        <dbReference type="ARBA" id="ARBA00009695"/>
    </source>
</evidence>
<evidence type="ECO:0000259" key="7">
    <source>
        <dbReference type="Pfam" id="PF21981"/>
    </source>
</evidence>
<comment type="similarity">
    <text evidence="2 5">Belongs to the RecX family.</text>
</comment>
<dbReference type="Proteomes" id="UP001302716">
    <property type="component" value="Chromosome"/>
</dbReference>
<dbReference type="EMBL" id="CP103836">
    <property type="protein sequence ID" value="WOB52005.1"/>
    <property type="molecule type" value="Genomic_DNA"/>
</dbReference>
<dbReference type="Pfam" id="PF21982">
    <property type="entry name" value="RecX_HTH1"/>
    <property type="match status" value="1"/>
</dbReference>
<keyword evidence="10" id="KW-1185">Reference proteome</keyword>
<evidence type="ECO:0000313" key="10">
    <source>
        <dbReference type="Proteomes" id="UP001302716"/>
    </source>
</evidence>
<dbReference type="GO" id="GO:0006282">
    <property type="term" value="P:regulation of DNA repair"/>
    <property type="evidence" value="ECO:0007669"/>
    <property type="project" value="UniProtKB-UniRule"/>
</dbReference>
<evidence type="ECO:0000256" key="4">
    <source>
        <dbReference type="ARBA" id="ARBA00022490"/>
    </source>
</evidence>
<evidence type="ECO:0000256" key="1">
    <source>
        <dbReference type="ARBA" id="ARBA00004496"/>
    </source>
</evidence>
<gene>
    <name evidence="5 9" type="primary">recX</name>
    <name evidence="9" type="ORF">NYR97_18010</name>
</gene>
<organism evidence="9 10">
    <name type="scientific">Xanthomonas hydrangeae</name>
    <dbReference type="NCBI Taxonomy" id="2775159"/>
    <lineage>
        <taxon>Bacteria</taxon>
        <taxon>Pseudomonadati</taxon>
        <taxon>Pseudomonadota</taxon>
        <taxon>Gammaproteobacteria</taxon>
        <taxon>Lysobacterales</taxon>
        <taxon>Lysobacteraceae</taxon>
        <taxon>Xanthomonas</taxon>
    </lineage>
</organism>
<dbReference type="GO" id="GO:0005737">
    <property type="term" value="C:cytoplasm"/>
    <property type="evidence" value="ECO:0007669"/>
    <property type="project" value="UniProtKB-SubCell"/>
</dbReference>
<dbReference type="PANTHER" id="PTHR33602">
    <property type="entry name" value="REGULATORY PROTEIN RECX FAMILY PROTEIN"/>
    <property type="match status" value="1"/>
</dbReference>
<dbReference type="InterPro" id="IPR053925">
    <property type="entry name" value="RecX_HTH_3rd"/>
</dbReference>
<dbReference type="HAMAP" id="MF_01114">
    <property type="entry name" value="RecX"/>
    <property type="match status" value="1"/>
</dbReference>
<evidence type="ECO:0000259" key="6">
    <source>
        <dbReference type="Pfam" id="PF02631"/>
    </source>
</evidence>
<dbReference type="InterPro" id="IPR053926">
    <property type="entry name" value="RecX_HTH_1st"/>
</dbReference>
<comment type="function">
    <text evidence="5">Modulates RecA activity.</text>
</comment>
<name>A0AAU0BG68_9XANT</name>
<dbReference type="InterPro" id="IPR003783">
    <property type="entry name" value="Regulatory_RecX"/>
</dbReference>
<dbReference type="NCBIfam" id="NF001054">
    <property type="entry name" value="PRK00117.2-1"/>
    <property type="match status" value="1"/>
</dbReference>
<dbReference type="InterPro" id="IPR036388">
    <property type="entry name" value="WH-like_DNA-bd_sf"/>
</dbReference>
<dbReference type="PANTHER" id="PTHR33602:SF1">
    <property type="entry name" value="REGULATORY PROTEIN RECX FAMILY PROTEIN"/>
    <property type="match status" value="1"/>
</dbReference>
<proteinExistence type="inferred from homology"/>
<accession>A0AAU0BG68</accession>
<evidence type="ECO:0000256" key="5">
    <source>
        <dbReference type="HAMAP-Rule" id="MF_01114"/>
    </source>
</evidence>
<reference evidence="9 10" key="1">
    <citation type="submission" date="2022-08" db="EMBL/GenBank/DDBJ databases">
        <title>Whole genome sequencing-based tracing of a 2022 introduction and outbreak of Xanthomonas hortorum pv. pelargonii.</title>
        <authorList>
            <person name="Iruegas-Bocardo F."/>
            <person name="Weisberg A.K."/>
            <person name="Riutta E.R."/>
            <person name="Kilday K."/>
            <person name="Bonkowski J.C."/>
            <person name="Creswell T."/>
            <person name="Daughtrey M.L."/>
            <person name="Rane K."/>
            <person name="Grunwald N.J."/>
            <person name="Chang J.H."/>
            <person name="Putnam M.L."/>
        </authorList>
    </citation>
    <scope>NUCLEOTIDE SEQUENCE [LARGE SCALE GENOMIC DNA]</scope>
    <source>
        <strain evidence="9 10">22-323</strain>
    </source>
</reference>
<dbReference type="AlphaFoldDB" id="A0AAU0BG68"/>
<dbReference type="InterPro" id="IPR053924">
    <property type="entry name" value="RecX_HTH_2nd"/>
</dbReference>
<dbReference type="Pfam" id="PF21981">
    <property type="entry name" value="RecX_HTH3"/>
    <property type="match status" value="1"/>
</dbReference>